<sequence>MEQHTYTREALGFPINVALSGCGNDTLVKITGGCAPHIGSVSVAYLDSGEPALRTLLLPGHRDDVVSDMFAEAIAKKLGATVTVVCGIHYEEPGKEGIETILERTRSLLDEVINSI</sequence>
<organism evidence="2 3">
    <name type="scientific">Candidatus Scatomorpha pullistercoris</name>
    <dbReference type="NCBI Taxonomy" id="2840929"/>
    <lineage>
        <taxon>Bacteria</taxon>
        <taxon>Bacillati</taxon>
        <taxon>Bacillota</taxon>
        <taxon>Clostridia</taxon>
        <taxon>Eubacteriales</taxon>
        <taxon>Candidatus Scatomorpha</taxon>
    </lineage>
</organism>
<dbReference type="EMBL" id="DVJS01000036">
    <property type="protein sequence ID" value="HIS96651.1"/>
    <property type="molecule type" value="Genomic_DNA"/>
</dbReference>
<feature type="domain" description="Prenylated flavin chaperone LpdD-like" evidence="1">
    <location>
        <begin position="12"/>
        <end position="115"/>
    </location>
</feature>
<reference evidence="2" key="1">
    <citation type="submission" date="2020-10" db="EMBL/GenBank/DDBJ databases">
        <authorList>
            <person name="Gilroy R."/>
        </authorList>
    </citation>
    <scope>NUCLEOTIDE SEQUENCE</scope>
    <source>
        <strain evidence="2">ChiHecec3B27-6122</strain>
    </source>
</reference>
<dbReference type="Pfam" id="PF21758">
    <property type="entry name" value="PAC_bac"/>
    <property type="match status" value="1"/>
</dbReference>
<gene>
    <name evidence="2" type="ORF">IAD42_01595</name>
</gene>
<dbReference type="Proteomes" id="UP000886876">
    <property type="component" value="Unassembled WGS sequence"/>
</dbReference>
<accession>A0A9D1G3S3</accession>
<proteinExistence type="predicted"/>
<evidence type="ECO:0000313" key="2">
    <source>
        <dbReference type="EMBL" id="HIS96651.1"/>
    </source>
</evidence>
<reference evidence="2" key="2">
    <citation type="journal article" date="2021" name="PeerJ">
        <title>Extensive microbial diversity within the chicken gut microbiome revealed by metagenomics and culture.</title>
        <authorList>
            <person name="Gilroy R."/>
            <person name="Ravi A."/>
            <person name="Getino M."/>
            <person name="Pursley I."/>
            <person name="Horton D.L."/>
            <person name="Alikhan N.F."/>
            <person name="Baker D."/>
            <person name="Gharbi K."/>
            <person name="Hall N."/>
            <person name="Watson M."/>
            <person name="Adriaenssens E.M."/>
            <person name="Foster-Nyarko E."/>
            <person name="Jarju S."/>
            <person name="Secka A."/>
            <person name="Antonio M."/>
            <person name="Oren A."/>
            <person name="Chaudhuri R.R."/>
            <person name="La Ragione R."/>
            <person name="Hildebrand F."/>
            <person name="Pallen M.J."/>
        </authorList>
    </citation>
    <scope>NUCLEOTIDE SEQUENCE</scope>
    <source>
        <strain evidence="2">ChiHecec3B27-6122</strain>
    </source>
</reference>
<dbReference type="InterPro" id="IPR048844">
    <property type="entry name" value="LpdD_chaperone-like"/>
</dbReference>
<name>A0A9D1G3S3_9FIRM</name>
<dbReference type="AlphaFoldDB" id="A0A9D1G3S3"/>
<evidence type="ECO:0000313" key="3">
    <source>
        <dbReference type="Proteomes" id="UP000886876"/>
    </source>
</evidence>
<protein>
    <recommendedName>
        <fullName evidence="1">Prenylated flavin chaperone LpdD-like domain-containing protein</fullName>
    </recommendedName>
</protein>
<comment type="caution">
    <text evidence="2">The sequence shown here is derived from an EMBL/GenBank/DDBJ whole genome shotgun (WGS) entry which is preliminary data.</text>
</comment>
<evidence type="ECO:0000259" key="1">
    <source>
        <dbReference type="Pfam" id="PF21758"/>
    </source>
</evidence>